<dbReference type="EMBL" id="DVFV01000124">
    <property type="protein sequence ID" value="HIQ91412.1"/>
    <property type="molecule type" value="Genomic_DNA"/>
</dbReference>
<reference evidence="2" key="1">
    <citation type="submission" date="2020-10" db="EMBL/GenBank/DDBJ databases">
        <authorList>
            <person name="Gilroy R."/>
        </authorList>
    </citation>
    <scope>NUCLEOTIDE SEQUENCE</scope>
    <source>
        <strain evidence="2">CHK147-3167</strain>
    </source>
</reference>
<gene>
    <name evidence="2" type="ORF">IAB27_07320</name>
</gene>
<reference evidence="2" key="2">
    <citation type="journal article" date="2021" name="PeerJ">
        <title>Extensive microbial diversity within the chicken gut microbiome revealed by metagenomics and culture.</title>
        <authorList>
            <person name="Gilroy R."/>
            <person name="Ravi A."/>
            <person name="Getino M."/>
            <person name="Pursley I."/>
            <person name="Horton D.L."/>
            <person name="Alikhan N.F."/>
            <person name="Baker D."/>
            <person name="Gharbi K."/>
            <person name="Hall N."/>
            <person name="Watson M."/>
            <person name="Adriaenssens E.M."/>
            <person name="Foster-Nyarko E."/>
            <person name="Jarju S."/>
            <person name="Secka A."/>
            <person name="Antonio M."/>
            <person name="Oren A."/>
            <person name="Chaudhuri R.R."/>
            <person name="La Ragione R."/>
            <person name="Hildebrand F."/>
            <person name="Pallen M.J."/>
        </authorList>
    </citation>
    <scope>NUCLEOTIDE SEQUENCE</scope>
    <source>
        <strain evidence="2">CHK147-3167</strain>
    </source>
</reference>
<dbReference type="Gene3D" id="1.25.70.10">
    <property type="entry name" value="Transcription termination factor 3, mitochondrial"/>
    <property type="match status" value="1"/>
</dbReference>
<organism evidence="2 3">
    <name type="scientific">Candidatus Coprosoma intestinipullorum</name>
    <dbReference type="NCBI Taxonomy" id="2840752"/>
    <lineage>
        <taxon>Bacteria</taxon>
        <taxon>Bacillati</taxon>
        <taxon>Bacillota</taxon>
        <taxon>Bacillota incertae sedis</taxon>
        <taxon>Candidatus Coprosoma</taxon>
    </lineage>
</organism>
<dbReference type="PANTHER" id="PTHR13068:SF112">
    <property type="entry name" value="TRANSCRIPTION TERMINATION FACTOR 3, MITOCHONDRIAL"/>
    <property type="match status" value="1"/>
</dbReference>
<dbReference type="GO" id="GO:0003676">
    <property type="term" value="F:nucleic acid binding"/>
    <property type="evidence" value="ECO:0007669"/>
    <property type="project" value="InterPro"/>
</dbReference>
<dbReference type="Pfam" id="PF02536">
    <property type="entry name" value="mTERF"/>
    <property type="match status" value="2"/>
</dbReference>
<keyword evidence="1" id="KW-0809">Transit peptide</keyword>
<dbReference type="InterPro" id="IPR003690">
    <property type="entry name" value="MTERF"/>
</dbReference>
<dbReference type="AlphaFoldDB" id="A0A9D1CZ46"/>
<proteinExistence type="predicted"/>
<sequence>MTKKEILEKYDFNQMQINKILSSYIIKKISTETFEDYLINIFEYESKYFSKQEIIKQITRNPSLITYSEETLEEHRNNLRNLYTDEEINSMYKKEAKLQSISKEKYDNQNDLFLKLNYSVTEIKKIFLALPQLYNYDETNITNRRDKLKELGYKDTVINKMSVLFPQIYSLSEEHITEIIKYLTQNNYTQEEIFTITTSFPTIFSKYNKKKDKKAKKITRIEDTKSLFLELGFTEEMFKYIFIKCPSIISYDKNNLKNKILFFLENNEMDFVLENPNHLKQSSITSYARKFFLEAKGITISSNNFKMIFIADRDFKRKFKVSKDEVIKQYQKRLSK</sequence>
<dbReference type="SMART" id="SM00733">
    <property type="entry name" value="Mterf"/>
    <property type="match status" value="4"/>
</dbReference>
<accession>A0A9D1CZ46</accession>
<protein>
    <submittedName>
        <fullName evidence="2">Uncharacterized protein</fullName>
    </submittedName>
</protein>
<evidence type="ECO:0000313" key="3">
    <source>
        <dbReference type="Proteomes" id="UP000886786"/>
    </source>
</evidence>
<comment type="caution">
    <text evidence="2">The sequence shown here is derived from an EMBL/GenBank/DDBJ whole genome shotgun (WGS) entry which is preliminary data.</text>
</comment>
<dbReference type="InterPro" id="IPR038538">
    <property type="entry name" value="MTERF_sf"/>
</dbReference>
<dbReference type="Proteomes" id="UP000886786">
    <property type="component" value="Unassembled WGS sequence"/>
</dbReference>
<evidence type="ECO:0000313" key="2">
    <source>
        <dbReference type="EMBL" id="HIQ91412.1"/>
    </source>
</evidence>
<name>A0A9D1CZ46_9FIRM</name>
<evidence type="ECO:0000256" key="1">
    <source>
        <dbReference type="ARBA" id="ARBA00022946"/>
    </source>
</evidence>
<dbReference type="PANTHER" id="PTHR13068">
    <property type="entry name" value="CGI-12 PROTEIN-RELATED"/>
    <property type="match status" value="1"/>
</dbReference>